<keyword evidence="3" id="KW-0808">Transferase</keyword>
<dbReference type="GO" id="GO:0000155">
    <property type="term" value="F:phosphorelay sensor kinase activity"/>
    <property type="evidence" value="ECO:0007669"/>
    <property type="project" value="InterPro"/>
</dbReference>
<dbReference type="InterPro" id="IPR050482">
    <property type="entry name" value="Sensor_HK_TwoCompSys"/>
</dbReference>
<keyword evidence="5" id="KW-0902">Two-component regulatory system</keyword>
<keyword evidence="7" id="KW-0812">Transmembrane</keyword>
<dbReference type="Gene3D" id="6.10.340.10">
    <property type="match status" value="1"/>
</dbReference>
<name>A0A177NNE5_9GAMM</name>
<evidence type="ECO:0000256" key="2">
    <source>
        <dbReference type="ARBA" id="ARBA00022553"/>
    </source>
</evidence>
<dbReference type="SMART" id="SM00304">
    <property type="entry name" value="HAMP"/>
    <property type="match status" value="1"/>
</dbReference>
<dbReference type="InterPro" id="IPR003594">
    <property type="entry name" value="HATPase_dom"/>
</dbReference>
<evidence type="ECO:0000256" key="5">
    <source>
        <dbReference type="ARBA" id="ARBA00023012"/>
    </source>
</evidence>
<evidence type="ECO:0000256" key="1">
    <source>
        <dbReference type="ARBA" id="ARBA00004370"/>
    </source>
</evidence>
<evidence type="ECO:0000256" key="6">
    <source>
        <dbReference type="SAM" id="Coils"/>
    </source>
</evidence>
<accession>A0A177NNE5</accession>
<dbReference type="InterPro" id="IPR011712">
    <property type="entry name" value="Sig_transdc_His_kin_sub3_dim/P"/>
</dbReference>
<dbReference type="InterPro" id="IPR036890">
    <property type="entry name" value="HATPase_C_sf"/>
</dbReference>
<keyword evidence="10" id="KW-1185">Reference proteome</keyword>
<dbReference type="InterPro" id="IPR003660">
    <property type="entry name" value="HAMP_dom"/>
</dbReference>
<dbReference type="CDD" id="cd06225">
    <property type="entry name" value="HAMP"/>
    <property type="match status" value="1"/>
</dbReference>
<feature type="transmembrane region" description="Helical" evidence="7">
    <location>
        <begin position="7"/>
        <end position="28"/>
    </location>
</feature>
<evidence type="ECO:0000256" key="7">
    <source>
        <dbReference type="SAM" id="Phobius"/>
    </source>
</evidence>
<keyword evidence="6" id="KW-0175">Coiled coil</keyword>
<dbReference type="CDD" id="cd16917">
    <property type="entry name" value="HATPase_UhpB-NarQ-NarX-like"/>
    <property type="match status" value="1"/>
</dbReference>
<dbReference type="AlphaFoldDB" id="A0A177NNE5"/>
<dbReference type="OrthoDB" id="9797605at2"/>
<dbReference type="RefSeq" id="WP_064028040.1">
    <property type="nucleotide sequence ID" value="NZ_LUUK01000157.1"/>
</dbReference>
<dbReference type="Proteomes" id="UP000077628">
    <property type="component" value="Unassembled WGS sequence"/>
</dbReference>
<dbReference type="EMBL" id="LUUK01000157">
    <property type="protein sequence ID" value="OAI19485.1"/>
    <property type="molecule type" value="Genomic_DNA"/>
</dbReference>
<organism evidence="9 10">
    <name type="scientific">Methylomonas koyamae</name>
    <dbReference type="NCBI Taxonomy" id="702114"/>
    <lineage>
        <taxon>Bacteria</taxon>
        <taxon>Pseudomonadati</taxon>
        <taxon>Pseudomonadota</taxon>
        <taxon>Gammaproteobacteria</taxon>
        <taxon>Methylococcales</taxon>
        <taxon>Methylococcaceae</taxon>
        <taxon>Methylomonas</taxon>
    </lineage>
</organism>
<reference evidence="10" key="1">
    <citation type="submission" date="2016-03" db="EMBL/GenBank/DDBJ databases">
        <authorList>
            <person name="Heylen K."/>
            <person name="De Vos P."/>
            <person name="Vekeman B."/>
        </authorList>
    </citation>
    <scope>NUCLEOTIDE SEQUENCE [LARGE SCALE GENOMIC DNA]</scope>
    <source>
        <strain evidence="10">R-45383</strain>
    </source>
</reference>
<feature type="domain" description="HAMP" evidence="8">
    <location>
        <begin position="179"/>
        <end position="231"/>
    </location>
</feature>
<evidence type="ECO:0000313" key="10">
    <source>
        <dbReference type="Proteomes" id="UP000077628"/>
    </source>
</evidence>
<sequence>MNLKFHLLSRIVLIAGTCLVATTAYVLYQADQQAILETQVTAESIDKQLELQLVHIDAGFAQPERFPDFNLWKETSTASGVCISYLSTIDSLRRNICNGAKITSRSWPIWFASFYQWAFHPGLEVVRPVEFKGRIHGSVMVAPSAEMGIASAWQNIRGLMGLSASTTLALCLLVYFTISRVLRPAQVIVTGLEKMEKGELSFRLPVFELDEWQRTGKAINQLAASLEQLLSERKKLALKLMNIQEEERRYLARELHDEFGQCLAAINAVAASISQTAENECPELVPEGKKISRIVHHMMESIRGLLLRLRPSDIDELGLTVSLKSLVAGWNASSGGKIHYSLAVHDDLDRLPEPIPVTIFRIVQECLTNVSKHSAATNAKVTLRAVSENNSITTIELSIEDNGKANKLPFEDSPGIGLLGIRERVTAIGGRLTLNTGNPSGLAVHIWLPVQSLSETQT</sequence>
<keyword evidence="7" id="KW-1133">Transmembrane helix</keyword>
<dbReference type="Pfam" id="PF07730">
    <property type="entry name" value="HisKA_3"/>
    <property type="match status" value="1"/>
</dbReference>
<dbReference type="Gene3D" id="3.30.565.10">
    <property type="entry name" value="Histidine kinase-like ATPase, C-terminal domain"/>
    <property type="match status" value="1"/>
</dbReference>
<evidence type="ECO:0000313" key="9">
    <source>
        <dbReference type="EMBL" id="OAI19485.1"/>
    </source>
</evidence>
<evidence type="ECO:0000259" key="8">
    <source>
        <dbReference type="PROSITE" id="PS50885"/>
    </source>
</evidence>
<dbReference type="Gene3D" id="1.20.5.1930">
    <property type="match status" value="1"/>
</dbReference>
<comment type="caution">
    <text evidence="9">The sequence shown here is derived from an EMBL/GenBank/DDBJ whole genome shotgun (WGS) entry which is preliminary data.</text>
</comment>
<comment type="subcellular location">
    <subcellularLocation>
        <location evidence="1">Membrane</location>
    </subcellularLocation>
</comment>
<dbReference type="Pfam" id="PF02518">
    <property type="entry name" value="HATPase_c"/>
    <property type="match status" value="1"/>
</dbReference>
<dbReference type="GO" id="GO:0046983">
    <property type="term" value="F:protein dimerization activity"/>
    <property type="evidence" value="ECO:0007669"/>
    <property type="project" value="InterPro"/>
</dbReference>
<keyword evidence="2" id="KW-0597">Phosphoprotein</keyword>
<proteinExistence type="predicted"/>
<dbReference type="PANTHER" id="PTHR24421:SF58">
    <property type="entry name" value="SIGNAL TRANSDUCTION HISTIDINE-PROTEIN KINASE_PHOSPHATASE UHPB"/>
    <property type="match status" value="1"/>
</dbReference>
<dbReference type="STRING" id="702114.A1355_04435"/>
<dbReference type="PROSITE" id="PS50885">
    <property type="entry name" value="HAMP"/>
    <property type="match status" value="1"/>
</dbReference>
<evidence type="ECO:0000256" key="3">
    <source>
        <dbReference type="ARBA" id="ARBA00022679"/>
    </source>
</evidence>
<protein>
    <submittedName>
        <fullName evidence="9">Histidine kinase</fullName>
    </submittedName>
</protein>
<keyword evidence="4 9" id="KW-0418">Kinase</keyword>
<gene>
    <name evidence="9" type="ORF">A1355_04435</name>
</gene>
<evidence type="ECO:0000256" key="4">
    <source>
        <dbReference type="ARBA" id="ARBA00022777"/>
    </source>
</evidence>
<feature type="coiled-coil region" evidence="6">
    <location>
        <begin position="219"/>
        <end position="246"/>
    </location>
</feature>
<dbReference type="PANTHER" id="PTHR24421">
    <property type="entry name" value="NITRATE/NITRITE SENSOR PROTEIN NARX-RELATED"/>
    <property type="match status" value="1"/>
</dbReference>
<dbReference type="GO" id="GO:0016020">
    <property type="term" value="C:membrane"/>
    <property type="evidence" value="ECO:0007669"/>
    <property type="project" value="UniProtKB-SubCell"/>
</dbReference>
<dbReference type="SUPFAM" id="SSF55874">
    <property type="entry name" value="ATPase domain of HSP90 chaperone/DNA topoisomerase II/histidine kinase"/>
    <property type="match status" value="1"/>
</dbReference>
<keyword evidence="7" id="KW-0472">Membrane</keyword>